<dbReference type="GO" id="GO:0016020">
    <property type="term" value="C:membrane"/>
    <property type="evidence" value="ECO:0007669"/>
    <property type="project" value="TreeGrafter"/>
</dbReference>
<feature type="transmembrane region" description="Helical" evidence="1">
    <location>
        <begin position="265"/>
        <end position="283"/>
    </location>
</feature>
<dbReference type="PANTHER" id="PTHR23028">
    <property type="entry name" value="ACETYLTRANSFERASE"/>
    <property type="match status" value="1"/>
</dbReference>
<evidence type="ECO:0008006" key="5">
    <source>
        <dbReference type="Google" id="ProtNLM"/>
    </source>
</evidence>
<accession>A0A024TAX0</accession>
<dbReference type="Pfam" id="PF01757">
    <property type="entry name" value="Acyl_transf_3"/>
    <property type="match status" value="1"/>
</dbReference>
<dbReference type="OrthoDB" id="207378at2759"/>
<dbReference type="InterPro" id="IPR050879">
    <property type="entry name" value="Acyltransferase_3"/>
</dbReference>
<feature type="transmembrane region" description="Helical" evidence="1">
    <location>
        <begin position="390"/>
        <end position="410"/>
    </location>
</feature>
<name>A0A024TAX0_9STRA</name>
<feature type="transmembrane region" description="Helical" evidence="1">
    <location>
        <begin position="91"/>
        <end position="111"/>
    </location>
</feature>
<evidence type="ECO:0000259" key="3">
    <source>
        <dbReference type="Pfam" id="PF19040"/>
    </source>
</evidence>
<dbReference type="Pfam" id="PF19040">
    <property type="entry name" value="SGNH"/>
    <property type="match status" value="2"/>
</dbReference>
<proteinExistence type="predicted"/>
<keyword evidence="1" id="KW-0812">Transmembrane</keyword>
<dbReference type="eggNOG" id="ENOG502S34G">
    <property type="taxonomic scope" value="Eukaryota"/>
</dbReference>
<gene>
    <name evidence="4" type="ORF">H310_14499</name>
</gene>
<feature type="transmembrane region" description="Helical" evidence="1">
    <location>
        <begin position="289"/>
        <end position="313"/>
    </location>
</feature>
<dbReference type="PANTHER" id="PTHR23028:SF53">
    <property type="entry name" value="ACYL_TRANSF_3 DOMAIN-CONTAINING PROTEIN"/>
    <property type="match status" value="1"/>
</dbReference>
<feature type="domain" description="SGNH" evidence="3">
    <location>
        <begin position="501"/>
        <end position="706"/>
    </location>
</feature>
<protein>
    <recommendedName>
        <fullName evidence="5">Acyltransferase 3 domain-containing protein</fullName>
    </recommendedName>
</protein>
<dbReference type="VEuPathDB" id="FungiDB:H310_14499"/>
<dbReference type="GeneID" id="20091549"/>
<feature type="transmembrane region" description="Helical" evidence="1">
    <location>
        <begin position="50"/>
        <end position="70"/>
    </location>
</feature>
<evidence type="ECO:0000313" key="4">
    <source>
        <dbReference type="EMBL" id="ETV90761.1"/>
    </source>
</evidence>
<organism evidence="4">
    <name type="scientific">Aphanomyces invadans</name>
    <dbReference type="NCBI Taxonomy" id="157072"/>
    <lineage>
        <taxon>Eukaryota</taxon>
        <taxon>Sar</taxon>
        <taxon>Stramenopiles</taxon>
        <taxon>Oomycota</taxon>
        <taxon>Saprolegniomycetes</taxon>
        <taxon>Saprolegniales</taxon>
        <taxon>Verrucalvaceae</taxon>
        <taxon>Aphanomyces</taxon>
    </lineage>
</organism>
<feature type="domain" description="SGNH" evidence="3">
    <location>
        <begin position="796"/>
        <end position="1025"/>
    </location>
</feature>
<feature type="transmembrane region" description="Helical" evidence="1">
    <location>
        <begin position="209"/>
        <end position="230"/>
    </location>
</feature>
<reference evidence="4" key="1">
    <citation type="submission" date="2013-12" db="EMBL/GenBank/DDBJ databases">
        <title>The Genome Sequence of Aphanomyces invadans NJM9701.</title>
        <authorList>
            <consortium name="The Broad Institute Genomics Platform"/>
            <person name="Russ C."/>
            <person name="Tyler B."/>
            <person name="van West P."/>
            <person name="Dieguez-Uribeondo J."/>
            <person name="Young S.K."/>
            <person name="Zeng Q."/>
            <person name="Gargeya S."/>
            <person name="Fitzgerald M."/>
            <person name="Abouelleil A."/>
            <person name="Alvarado L."/>
            <person name="Chapman S.B."/>
            <person name="Gainer-Dewar J."/>
            <person name="Goldberg J."/>
            <person name="Griggs A."/>
            <person name="Gujja S."/>
            <person name="Hansen M."/>
            <person name="Howarth C."/>
            <person name="Imamovic A."/>
            <person name="Ireland A."/>
            <person name="Larimer J."/>
            <person name="McCowan C."/>
            <person name="Murphy C."/>
            <person name="Pearson M."/>
            <person name="Poon T.W."/>
            <person name="Priest M."/>
            <person name="Roberts A."/>
            <person name="Saif S."/>
            <person name="Shea T."/>
            <person name="Sykes S."/>
            <person name="Wortman J."/>
            <person name="Nusbaum C."/>
            <person name="Birren B."/>
        </authorList>
    </citation>
    <scope>NUCLEOTIDE SEQUENCE [LARGE SCALE GENOMIC DNA]</scope>
    <source>
        <strain evidence="4">NJM9701</strain>
    </source>
</reference>
<dbReference type="InterPro" id="IPR043968">
    <property type="entry name" value="SGNH"/>
</dbReference>
<keyword evidence="1" id="KW-1133">Transmembrane helix</keyword>
<feature type="transmembrane region" description="Helical" evidence="1">
    <location>
        <begin position="358"/>
        <end position="378"/>
    </location>
</feature>
<dbReference type="GO" id="GO:0000271">
    <property type="term" value="P:polysaccharide biosynthetic process"/>
    <property type="evidence" value="ECO:0007669"/>
    <property type="project" value="TreeGrafter"/>
</dbReference>
<evidence type="ECO:0000256" key="1">
    <source>
        <dbReference type="SAM" id="Phobius"/>
    </source>
</evidence>
<evidence type="ECO:0000259" key="2">
    <source>
        <dbReference type="Pfam" id="PF01757"/>
    </source>
</evidence>
<dbReference type="GO" id="GO:0016747">
    <property type="term" value="F:acyltransferase activity, transferring groups other than amino-acyl groups"/>
    <property type="evidence" value="ECO:0007669"/>
    <property type="project" value="InterPro"/>
</dbReference>
<dbReference type="RefSeq" id="XP_008880597.1">
    <property type="nucleotide sequence ID" value="XM_008882375.1"/>
</dbReference>
<keyword evidence="1" id="KW-0472">Membrane</keyword>
<sequence length="1049" mass="116198">MPGNAAPSKPASTEPTLHPITYRADIDGLRTLAVVPVIFFHAYPERFPSGFIGVDIFFVISGYLISSILFKESTKGSFTYANFYSRRIRRIYPTLLLMLTLTFWLGRLYLLSAKLKALASTMLAGTMFSANLQVMLLDRGYFDDDIKENPLLHLWSLGVEEQFYIFWPCFVAILMRLSVRSAVTMQLVVLLMSFACNVLFLGFHGTNKYSFYFPLSRFWQMGVGGLLAYLHHVRVATAPQYVALPRGDTNVTEGKAGRRSSTVRATALSWVGLGCILAGFALLDEQSAFPGYWALLPTLGAAMLIFAGPTAWFNRNMLSQRTMIFIGKLSYALYLWHWPLLVFAKLRFPDPDLRPNYMTPLAMLGLAFVLSLSSVYHVENSLRRHKGKWVVPALMGGMLVMTVLAAIVLGSPDSFSYSQQAINIRAAKALAAAQQVPNATTAPLPDIPNVSRGNFTKGPTHATVVAASLDMMADIGLAIPKDHMVGFSLEGRLLNPGREADALVVALGDTHLDMLKPRFNHLAMHTNPIDFPTIAFKSSPFPALAACVSSTNLQHIMIRKVRPNVLLVAINWLAHLHPGGPSWAPPHKRPPCCARGYDDACYNQNPRDVEAILNRFQSDLTEFVNLGIKVFVTTLAPEGTEYDPQTLLKPSPVLAVNRTAFREKHRWLIHLIEGAITGANATIIDLSDNLCWNDSCHVVDTNGIPIRRNSNVFTPKFAATYLTALDQVVHAAIAVPEENPGSTVIEAPNSNRGPRIASPTYDKIVAAPSDFTVDVGYEFVSPDSPFGVSHVTKVLNPGQPNLVFVYGDSHANQIKPRFLRIFEDRLGVRNRSNFPTIVYKSLDGTPALTCEKNYDSVMKVVETIQPKVFVHSMNWPQFLRPGGSDSDPHDSTSLQCCAAGYVDKCTYQRPKDVVKIVKQFERDITRFTKLGIKVFVATINVEGPQFNPYHMLSGNDVGDTSPVSKAAFRQQNKWLLELVENATLAANATIIDYSDNYCWNDSCGVVDDLGRPVMKDSNHLTRTFSHEYLGVVDQIVHFALAQLASELNE</sequence>
<feature type="domain" description="Acyltransferase 3" evidence="2">
    <location>
        <begin position="24"/>
        <end position="372"/>
    </location>
</feature>
<feature type="transmembrane region" description="Helical" evidence="1">
    <location>
        <begin position="183"/>
        <end position="203"/>
    </location>
</feature>
<dbReference type="InterPro" id="IPR002656">
    <property type="entry name" value="Acyl_transf_3_dom"/>
</dbReference>
<dbReference type="EMBL" id="KI914023">
    <property type="protein sequence ID" value="ETV90761.1"/>
    <property type="molecule type" value="Genomic_DNA"/>
</dbReference>
<feature type="transmembrane region" description="Helical" evidence="1">
    <location>
        <begin position="325"/>
        <end position="346"/>
    </location>
</feature>
<dbReference type="AlphaFoldDB" id="A0A024TAX0"/>